<evidence type="ECO:0000313" key="3">
    <source>
        <dbReference type="EMBL" id="QFZ22621.1"/>
    </source>
</evidence>
<dbReference type="Pfam" id="PF00652">
    <property type="entry name" value="Ricin_B_lectin"/>
    <property type="match status" value="1"/>
</dbReference>
<sequence>MGPPEGQDLEERRPGPPPQGKRLQQAPHRRKEALRHHQRLPVEPQPHRIEAFRRSRPHRPLAAPNRTPAPGGPMPSVRRVGPRIATAVCLTAGSVITGVTVPTATAAPARIASANYISNGSGDCLTTEGTKPEVNSLITTSECERKAPQRWTLEPHPDGGFAIVHNSSGLCAESVAGLAAATAVKVSICGLGPYGSQRWYYLNDRRIRNYQQARDLTRTGTDEPAMAVMGQEPGAENKWTFDPVPLG</sequence>
<dbReference type="InterPro" id="IPR035992">
    <property type="entry name" value="Ricin_B-like_lectins"/>
</dbReference>
<evidence type="ECO:0000259" key="2">
    <source>
        <dbReference type="Pfam" id="PF00652"/>
    </source>
</evidence>
<feature type="region of interest" description="Disordered" evidence="1">
    <location>
        <begin position="1"/>
        <end position="76"/>
    </location>
</feature>
<proteinExistence type="predicted"/>
<accession>A0A5Q0H8U0</accession>
<dbReference type="EMBL" id="CP034550">
    <property type="protein sequence ID" value="QFZ22621.1"/>
    <property type="molecule type" value="Genomic_DNA"/>
</dbReference>
<dbReference type="Proteomes" id="UP000325787">
    <property type="component" value="Chromosome"/>
</dbReference>
<evidence type="ECO:0000256" key="1">
    <source>
        <dbReference type="SAM" id="MobiDB-lite"/>
    </source>
</evidence>
<dbReference type="PROSITE" id="PS50231">
    <property type="entry name" value="RICIN_B_LECTIN"/>
    <property type="match status" value="1"/>
</dbReference>
<gene>
    <name evidence="3" type="ORF">EKG83_38990</name>
</gene>
<dbReference type="AlphaFoldDB" id="A0A5Q0H8U0"/>
<feature type="domain" description="Ricin B lectin" evidence="2">
    <location>
        <begin position="117"/>
        <end position="225"/>
    </location>
</feature>
<evidence type="ECO:0000313" key="4">
    <source>
        <dbReference type="Proteomes" id="UP000325787"/>
    </source>
</evidence>
<keyword evidence="4" id="KW-1185">Reference proteome</keyword>
<reference evidence="4" key="1">
    <citation type="journal article" date="2021" name="Curr. Microbiol.">
        <title>Complete genome of nocamycin-producing strain Saccharothrix syringae NRRL B-16468 reveals the biosynthetic potential for secondary metabolites.</title>
        <authorList>
            <person name="Mo X."/>
            <person name="Yang S."/>
        </authorList>
    </citation>
    <scope>NUCLEOTIDE SEQUENCE [LARGE SCALE GENOMIC DNA]</scope>
    <source>
        <strain evidence="4">ATCC 51364 / DSM 43886 / JCM 6844 / KCTC 9398 / NBRC 14523 / NRRL B-16468 / INA 2240</strain>
    </source>
</reference>
<name>A0A5Q0H8U0_SACSY</name>
<feature type="compositionally biased region" description="Basic residues" evidence="1">
    <location>
        <begin position="27"/>
        <end position="39"/>
    </location>
</feature>
<dbReference type="Gene3D" id="2.80.10.50">
    <property type="match status" value="1"/>
</dbReference>
<protein>
    <recommendedName>
        <fullName evidence="2">Ricin B lectin domain-containing protein</fullName>
    </recommendedName>
</protein>
<dbReference type="SUPFAM" id="SSF50370">
    <property type="entry name" value="Ricin B-like lectins"/>
    <property type="match status" value="1"/>
</dbReference>
<dbReference type="InterPro" id="IPR000772">
    <property type="entry name" value="Ricin_B_lectin"/>
</dbReference>
<organism evidence="3 4">
    <name type="scientific">Saccharothrix syringae</name>
    <name type="common">Nocardiopsis syringae</name>
    <dbReference type="NCBI Taxonomy" id="103733"/>
    <lineage>
        <taxon>Bacteria</taxon>
        <taxon>Bacillati</taxon>
        <taxon>Actinomycetota</taxon>
        <taxon>Actinomycetes</taxon>
        <taxon>Pseudonocardiales</taxon>
        <taxon>Pseudonocardiaceae</taxon>
        <taxon>Saccharothrix</taxon>
    </lineage>
</organism>
<dbReference type="KEGG" id="ssyi:EKG83_38990"/>
<dbReference type="CDD" id="cd00161">
    <property type="entry name" value="beta-trefoil_Ricin-like"/>
    <property type="match status" value="1"/>
</dbReference>